<keyword evidence="4 5" id="KW-0472">Membrane</keyword>
<accession>A0A016WVJ2</accession>
<feature type="domain" description="G-protein coupled receptors family 1 profile" evidence="6">
    <location>
        <begin position="22"/>
        <end position="299"/>
    </location>
</feature>
<dbReference type="Pfam" id="PF10326">
    <property type="entry name" value="7TM_GPCR_Str"/>
    <property type="match status" value="1"/>
</dbReference>
<dbReference type="GO" id="GO:0042048">
    <property type="term" value="P:olfactory behavior"/>
    <property type="evidence" value="ECO:0007669"/>
    <property type="project" value="TreeGrafter"/>
</dbReference>
<comment type="subcellular location">
    <subcellularLocation>
        <location evidence="1">Membrane</location>
    </subcellularLocation>
</comment>
<feature type="transmembrane region" description="Helical" evidence="5">
    <location>
        <begin position="133"/>
        <end position="155"/>
    </location>
</feature>
<protein>
    <recommendedName>
        <fullName evidence="6">G-protein coupled receptors family 1 profile domain-containing protein</fullName>
    </recommendedName>
</protein>
<dbReference type="PANTHER" id="PTHR22943">
    <property type="entry name" value="7-TRANSMEMBRANE DOMAIN RECEPTOR C.ELEGANS"/>
    <property type="match status" value="1"/>
</dbReference>
<evidence type="ECO:0000256" key="5">
    <source>
        <dbReference type="SAM" id="Phobius"/>
    </source>
</evidence>
<dbReference type="GO" id="GO:0005886">
    <property type="term" value="C:plasma membrane"/>
    <property type="evidence" value="ECO:0007669"/>
    <property type="project" value="TreeGrafter"/>
</dbReference>
<proteinExistence type="predicted"/>
<keyword evidence="3 5" id="KW-1133">Transmembrane helix</keyword>
<evidence type="ECO:0000256" key="3">
    <source>
        <dbReference type="ARBA" id="ARBA00022989"/>
    </source>
</evidence>
<feature type="transmembrane region" description="Helical" evidence="5">
    <location>
        <begin position="6"/>
        <end position="31"/>
    </location>
</feature>
<dbReference type="Gene3D" id="1.20.1070.10">
    <property type="entry name" value="Rhodopsin 7-helix transmembrane proteins"/>
    <property type="match status" value="1"/>
</dbReference>
<dbReference type="GO" id="GO:0038022">
    <property type="term" value="F:G protein-coupled olfactory receptor activity"/>
    <property type="evidence" value="ECO:0007669"/>
    <property type="project" value="TreeGrafter"/>
</dbReference>
<feature type="transmembrane region" description="Helical" evidence="5">
    <location>
        <begin position="43"/>
        <end position="67"/>
    </location>
</feature>
<name>A0A016WVJ2_9BILA</name>
<reference evidence="8" key="1">
    <citation type="journal article" date="2015" name="Nat. Genet.">
        <title>The genome and transcriptome of the zoonotic hookworm Ancylostoma ceylanicum identify infection-specific gene families.</title>
        <authorList>
            <person name="Schwarz E.M."/>
            <person name="Hu Y."/>
            <person name="Antoshechkin I."/>
            <person name="Miller M.M."/>
            <person name="Sternberg P.W."/>
            <person name="Aroian R.V."/>
        </authorList>
    </citation>
    <scope>NUCLEOTIDE SEQUENCE</scope>
    <source>
        <strain evidence="8">HY135</strain>
    </source>
</reference>
<keyword evidence="2 5" id="KW-0812">Transmembrane</keyword>
<sequence>MLFTHYNFSVLSFVTLILAAVTNSVLITLICSKSSKIIGGYRYIMISFGIFNVLYSLTAFFSHPKVILIEASYMAYSGNFRGELKSVGYFSLSVFIAMYGLSTFLLAIHFVYRYVIICRPNHCYLFSSLKWKVAWVVFTLLWGLTYFSINFFIFAPSERYRDFARATVLSRANYTIDELGFFCVFIYEIIDGETIIYISYCVGLFIMVVMMFFTFVVMICCGIQIIRALERISLSSKTRNLQHQLLRALIVQATIPFIFSYLPRFLMFAFVIKGSSRNAFSAFVPYTIALYTFLDPIAIIAFIPSFRKKIFDLRRCREVVNAVSRTKPDFSLRY</sequence>
<feature type="transmembrane region" description="Helical" evidence="5">
    <location>
        <begin position="283"/>
        <end position="306"/>
    </location>
</feature>
<dbReference type="InterPro" id="IPR017452">
    <property type="entry name" value="GPCR_Rhodpsn_7TM"/>
</dbReference>
<dbReference type="AlphaFoldDB" id="A0A016WVJ2"/>
<comment type="caution">
    <text evidence="7">The sequence shown here is derived from an EMBL/GenBank/DDBJ whole genome shotgun (WGS) entry which is preliminary data.</text>
</comment>
<dbReference type="EMBL" id="JARK01000079">
    <property type="protein sequence ID" value="EYC43839.1"/>
    <property type="molecule type" value="Genomic_DNA"/>
</dbReference>
<dbReference type="Proteomes" id="UP000024635">
    <property type="component" value="Unassembled WGS sequence"/>
</dbReference>
<dbReference type="OrthoDB" id="5839774at2759"/>
<feature type="transmembrane region" description="Helical" evidence="5">
    <location>
        <begin position="245"/>
        <end position="263"/>
    </location>
</feature>
<evidence type="ECO:0000313" key="7">
    <source>
        <dbReference type="EMBL" id="EYC43839.1"/>
    </source>
</evidence>
<dbReference type="SUPFAM" id="SSF81321">
    <property type="entry name" value="Family A G protein-coupled receptor-like"/>
    <property type="match status" value="1"/>
</dbReference>
<evidence type="ECO:0000256" key="1">
    <source>
        <dbReference type="ARBA" id="ARBA00004370"/>
    </source>
</evidence>
<evidence type="ECO:0000313" key="8">
    <source>
        <dbReference type="Proteomes" id="UP000024635"/>
    </source>
</evidence>
<evidence type="ECO:0000259" key="6">
    <source>
        <dbReference type="PROSITE" id="PS50262"/>
    </source>
</evidence>
<feature type="transmembrane region" description="Helical" evidence="5">
    <location>
        <begin position="195"/>
        <end position="225"/>
    </location>
</feature>
<gene>
    <name evidence="7" type="primary">Acey_s0479.g2217</name>
    <name evidence="7" type="ORF">Y032_0479g2217</name>
</gene>
<feature type="transmembrane region" description="Helical" evidence="5">
    <location>
        <begin position="87"/>
        <end position="112"/>
    </location>
</feature>
<evidence type="ECO:0000256" key="4">
    <source>
        <dbReference type="ARBA" id="ARBA00023136"/>
    </source>
</evidence>
<evidence type="ECO:0000256" key="2">
    <source>
        <dbReference type="ARBA" id="ARBA00022692"/>
    </source>
</evidence>
<dbReference type="InterPro" id="IPR019428">
    <property type="entry name" value="7TM_GPCR_serpentine_rcpt_Str"/>
</dbReference>
<keyword evidence="8" id="KW-1185">Reference proteome</keyword>
<organism evidence="7 8">
    <name type="scientific">Ancylostoma ceylanicum</name>
    <dbReference type="NCBI Taxonomy" id="53326"/>
    <lineage>
        <taxon>Eukaryota</taxon>
        <taxon>Metazoa</taxon>
        <taxon>Ecdysozoa</taxon>
        <taxon>Nematoda</taxon>
        <taxon>Chromadorea</taxon>
        <taxon>Rhabditida</taxon>
        <taxon>Rhabditina</taxon>
        <taxon>Rhabditomorpha</taxon>
        <taxon>Strongyloidea</taxon>
        <taxon>Ancylostomatidae</taxon>
        <taxon>Ancylostomatinae</taxon>
        <taxon>Ancylostoma</taxon>
    </lineage>
</organism>
<dbReference type="PROSITE" id="PS50262">
    <property type="entry name" value="G_PROTEIN_RECEP_F1_2"/>
    <property type="match status" value="1"/>
</dbReference>
<dbReference type="STRING" id="53326.A0A016WVJ2"/>
<dbReference type="PANTHER" id="PTHR22943:SF77">
    <property type="entry name" value="SEVEN TM RECEPTOR"/>
    <property type="match status" value="1"/>
</dbReference>